<keyword evidence="3" id="KW-0964">Secreted</keyword>
<feature type="domain" description="Crinkler effector protein N-terminal" evidence="4">
    <location>
        <begin position="6"/>
        <end position="106"/>
    </location>
</feature>
<gene>
    <name evidence="5" type="ORF">BG006_001251</name>
</gene>
<keyword evidence="6" id="KW-1185">Reference proteome</keyword>
<proteinExistence type="predicted"/>
<dbReference type="Pfam" id="PF20147">
    <property type="entry name" value="Crinkler"/>
    <property type="match status" value="1"/>
</dbReference>
<evidence type="ECO:0000256" key="2">
    <source>
        <dbReference type="ARBA" id="ARBA00004613"/>
    </source>
</evidence>
<organism evidence="5 6">
    <name type="scientific">Podila minutissima</name>
    <dbReference type="NCBI Taxonomy" id="64525"/>
    <lineage>
        <taxon>Eukaryota</taxon>
        <taxon>Fungi</taxon>
        <taxon>Fungi incertae sedis</taxon>
        <taxon>Mucoromycota</taxon>
        <taxon>Mortierellomycotina</taxon>
        <taxon>Mortierellomycetes</taxon>
        <taxon>Mortierellales</taxon>
        <taxon>Mortierellaceae</taxon>
        <taxon>Podila</taxon>
    </lineage>
</organism>
<protein>
    <recommendedName>
        <fullName evidence="4">Crinkler effector protein N-terminal domain-containing protein</fullName>
    </recommendedName>
</protein>
<dbReference type="GO" id="GO:0043657">
    <property type="term" value="C:host cell"/>
    <property type="evidence" value="ECO:0007669"/>
    <property type="project" value="UniProtKB-SubCell"/>
</dbReference>
<dbReference type="Proteomes" id="UP000696485">
    <property type="component" value="Unassembled WGS sequence"/>
</dbReference>
<comment type="caution">
    <text evidence="5">The sequence shown here is derived from an EMBL/GenBank/DDBJ whole genome shotgun (WGS) entry which is preliminary data.</text>
</comment>
<evidence type="ECO:0000259" key="4">
    <source>
        <dbReference type="Pfam" id="PF20147"/>
    </source>
</evidence>
<evidence type="ECO:0000256" key="3">
    <source>
        <dbReference type="ARBA" id="ARBA00022525"/>
    </source>
</evidence>
<dbReference type="GO" id="GO:0005576">
    <property type="term" value="C:extracellular region"/>
    <property type="evidence" value="ECO:0007669"/>
    <property type="project" value="UniProtKB-SubCell"/>
</dbReference>
<comment type="subcellular location">
    <subcellularLocation>
        <location evidence="1">Host cell</location>
    </subcellularLocation>
    <subcellularLocation>
        <location evidence="2">Secreted</location>
    </subcellularLocation>
</comment>
<evidence type="ECO:0000313" key="5">
    <source>
        <dbReference type="EMBL" id="KAF9323662.1"/>
    </source>
</evidence>
<dbReference type="EMBL" id="JAAAUY010001239">
    <property type="protein sequence ID" value="KAF9323662.1"/>
    <property type="molecule type" value="Genomic_DNA"/>
</dbReference>
<evidence type="ECO:0000313" key="6">
    <source>
        <dbReference type="Proteomes" id="UP000696485"/>
    </source>
</evidence>
<dbReference type="AlphaFoldDB" id="A0A9P5SAG8"/>
<reference evidence="5" key="1">
    <citation type="journal article" date="2020" name="Fungal Divers.">
        <title>Resolving the Mortierellaceae phylogeny through synthesis of multi-gene phylogenetics and phylogenomics.</title>
        <authorList>
            <person name="Vandepol N."/>
            <person name="Liber J."/>
            <person name="Desiro A."/>
            <person name="Na H."/>
            <person name="Kennedy M."/>
            <person name="Barry K."/>
            <person name="Grigoriev I.V."/>
            <person name="Miller A.N."/>
            <person name="O'Donnell K."/>
            <person name="Stajich J.E."/>
            <person name="Bonito G."/>
        </authorList>
    </citation>
    <scope>NUCLEOTIDE SEQUENCE</scope>
    <source>
        <strain evidence="5">NVP1</strain>
    </source>
</reference>
<sequence length="352" mass="39557">MDNNPLTLFCLVDGEGTSNAFSVKIASTDTVDDLKELIKNKKPVDFEHVDANNLSLWHVSVPDDDDNDLPVLLNSVPEKKKLKATAKLSKVFGIGVPEDTIHVIVQRPQVHAPVPSRALTPLPGSLSVGSRPSSPLSGDLRADVKKITDRFFATGSPASIFLHAYGCGKTRSMIEMLCLQWGFYFNAAKKDLGSNDLSQLAEFLDTKTSEEQSPRINTVFARKMTLVLFLSRLLVLKYCLQVPNCRQTFSSDRWAILQACSHMFRDVFMEFFRILYDQMKERSFSVSVMESIVRDELLSVRDSLAVHKYTNFSRETKLRLVVDEAQILGDKGTTLFHRHSRKTTCGQCFLLS</sequence>
<name>A0A9P5SAG8_9FUNG</name>
<accession>A0A9P5SAG8</accession>
<dbReference type="InterPro" id="IPR045379">
    <property type="entry name" value="Crinkler_N"/>
</dbReference>
<evidence type="ECO:0000256" key="1">
    <source>
        <dbReference type="ARBA" id="ARBA00004340"/>
    </source>
</evidence>